<accession>A0A508YSJ4</accession>
<dbReference type="EMBL" id="CABFNH010000014">
    <property type="protein sequence ID" value="VTZ90329.1"/>
    <property type="molecule type" value="Genomic_DNA"/>
</dbReference>
<dbReference type="Proteomes" id="UP000365705">
    <property type="component" value="Unassembled WGS sequence"/>
</dbReference>
<proteinExistence type="predicted"/>
<organism evidence="1 2">
    <name type="scientific">Limosilactobacillus mucosae</name>
    <name type="common">Lactobacillus mucosae</name>
    <dbReference type="NCBI Taxonomy" id="97478"/>
    <lineage>
        <taxon>Bacteria</taxon>
        <taxon>Bacillati</taxon>
        <taxon>Bacillota</taxon>
        <taxon>Bacilli</taxon>
        <taxon>Lactobacillales</taxon>
        <taxon>Lactobacillaceae</taxon>
        <taxon>Limosilactobacillus</taxon>
    </lineage>
</organism>
<evidence type="ECO:0008006" key="3">
    <source>
        <dbReference type="Google" id="ProtNLM"/>
    </source>
</evidence>
<evidence type="ECO:0000313" key="2">
    <source>
        <dbReference type="Proteomes" id="UP000365705"/>
    </source>
</evidence>
<dbReference type="AlphaFoldDB" id="A0A508YSJ4"/>
<dbReference type="RefSeq" id="WP_143113034.1">
    <property type="nucleotide sequence ID" value="NZ_CABFNH010000014.1"/>
</dbReference>
<sequence length="196" mass="22568">MSTRRARKHKGLVESEKMLHHLPGEHYCQPSKIRCVNLERAEAAESAYEWHKREKQNSELAQELNELFDTSNIASQMEGKISKIATLPKMNFPKATITGMNGKQFTEYLTPFKDDVGDDVTFVYDTDIKAYTDDAYCMYELTNAGIDDDYQRRIMQKVADEYGCEFSNDELLSNDSIVLLQAILAVYAWLKLKEMD</sequence>
<name>A0A508YSJ4_LIMMU</name>
<reference evidence="1 2" key="1">
    <citation type="submission" date="2019-06" db="EMBL/GenBank/DDBJ databases">
        <authorList>
            <person name="Rodrigo-Torres L."/>
            <person name="Arahal R. D."/>
            <person name="Lucena T."/>
        </authorList>
    </citation>
    <scope>NUCLEOTIDE SEQUENCE [LARGE SCALE GENOMIC DNA]</scope>
    <source>
        <strain evidence="1 2">INIA P508</strain>
    </source>
</reference>
<evidence type="ECO:0000313" key="1">
    <source>
        <dbReference type="EMBL" id="VTZ90329.1"/>
    </source>
</evidence>
<protein>
    <recommendedName>
        <fullName evidence="3">DUF1828 domain-containing protein</fullName>
    </recommendedName>
</protein>
<gene>
    <name evidence="1" type="ORF">LMUP508_01123</name>
</gene>